<evidence type="ECO:0000256" key="1">
    <source>
        <dbReference type="ARBA" id="ARBA00022857"/>
    </source>
</evidence>
<dbReference type="EMBL" id="HG994583">
    <property type="protein sequence ID" value="CAF2912456.1"/>
    <property type="molecule type" value="Genomic_DNA"/>
</dbReference>
<dbReference type="EMBL" id="HACA01015332">
    <property type="protein sequence ID" value="CDW32693.1"/>
    <property type="molecule type" value="Transcribed_RNA"/>
</dbReference>
<gene>
    <name evidence="3" type="ORF">LSAA_8471</name>
</gene>
<dbReference type="InterPro" id="IPR051468">
    <property type="entry name" value="Fungal_SecMetab_SDRs"/>
</dbReference>
<dbReference type="Proteomes" id="UP000675881">
    <property type="component" value="Chromosome 4"/>
</dbReference>
<dbReference type="InterPro" id="IPR036291">
    <property type="entry name" value="NAD(P)-bd_dom_sf"/>
</dbReference>
<dbReference type="PANTHER" id="PTHR43544">
    <property type="entry name" value="SHORT-CHAIN DEHYDROGENASE/REDUCTASE"/>
    <property type="match status" value="1"/>
</dbReference>
<evidence type="ECO:0000313" key="5">
    <source>
        <dbReference type="Proteomes" id="UP000675881"/>
    </source>
</evidence>
<dbReference type="Gene3D" id="3.40.50.720">
    <property type="entry name" value="NAD(P)-binding Rossmann-like Domain"/>
    <property type="match status" value="2"/>
</dbReference>
<evidence type="ECO:0000313" key="3">
    <source>
        <dbReference type="EMBL" id="CAF2912456.1"/>
    </source>
</evidence>
<dbReference type="AlphaFoldDB" id="A0A0K2U3A8"/>
<evidence type="ECO:0000256" key="2">
    <source>
        <dbReference type="ARBA" id="ARBA00023002"/>
    </source>
</evidence>
<name>A0A0K2U3A8_LEPSM</name>
<proteinExistence type="predicted"/>
<dbReference type="SUPFAM" id="SSF51735">
    <property type="entry name" value="NAD(P)-binding Rossmann-fold domains"/>
    <property type="match status" value="2"/>
</dbReference>
<sequence>MSPRGRNTKSILVTGCDSGVGLEVVKSLAQQAVNSSSIALIIAAAKNPENSELNNIARNNQKVKVVRLDLEDYKSFGHFADEVQRKLSDAGVQHLSALVNSAALHYNASLNTVDAGQMIKAFSVNAVSPLMLIKALSKQLENGAQQSNINTAGANNGGFIYSATLAGGANNASGLGNNALNNVNANNFGTTNNPTGYSSGNNDCNLSGPSDAGMGSAAHFQSNDAVLGGMQQSQSGVLNKMGNNQNNMAGNAAAAVRAINFGIGGPNSGAILANEGNLAYNGNGAGALVINLTSGLSSITANNIGSWYAYRASKAALNMITKSVASDMAQSGVLVYSLNIDNAALNANSGANNAMNTGNLAASNNSSDGYNAQRVAQSIVQLLDRANANLNGSLINVQGAPLLY</sequence>
<dbReference type="PANTHER" id="PTHR43544:SF7">
    <property type="entry name" value="NADB-LER2"/>
    <property type="match status" value="1"/>
</dbReference>
<protein>
    <submittedName>
        <fullName evidence="3">(salmon louse) hypothetical protein</fullName>
    </submittedName>
    <submittedName>
        <fullName evidence="4">Putative LOC100377198 [Saccoglossus kowalevskii]</fullName>
    </submittedName>
</protein>
<dbReference type="OrthoDB" id="7289984at2759"/>
<dbReference type="GO" id="GO:0005737">
    <property type="term" value="C:cytoplasm"/>
    <property type="evidence" value="ECO:0007669"/>
    <property type="project" value="TreeGrafter"/>
</dbReference>
<organism evidence="4">
    <name type="scientific">Lepeophtheirus salmonis</name>
    <name type="common">Salmon louse</name>
    <name type="synonym">Caligus salmonis</name>
    <dbReference type="NCBI Taxonomy" id="72036"/>
    <lineage>
        <taxon>Eukaryota</taxon>
        <taxon>Metazoa</taxon>
        <taxon>Ecdysozoa</taxon>
        <taxon>Arthropoda</taxon>
        <taxon>Crustacea</taxon>
        <taxon>Multicrustacea</taxon>
        <taxon>Hexanauplia</taxon>
        <taxon>Copepoda</taxon>
        <taxon>Siphonostomatoida</taxon>
        <taxon>Caligidae</taxon>
        <taxon>Lepeophtheirus</taxon>
    </lineage>
</organism>
<keyword evidence="5" id="KW-1185">Reference proteome</keyword>
<dbReference type="Pfam" id="PF00106">
    <property type="entry name" value="adh_short"/>
    <property type="match status" value="1"/>
</dbReference>
<reference evidence="3" key="2">
    <citation type="submission" date="2021-02" db="EMBL/GenBank/DDBJ databases">
        <authorList>
            <person name="Bekaert M."/>
        </authorList>
    </citation>
    <scope>NUCLEOTIDE SEQUENCE</scope>
    <source>
        <strain evidence="3">IoA-00</strain>
    </source>
</reference>
<accession>A0A0K2U3A8</accession>
<keyword evidence="2" id="KW-0560">Oxidoreductase</keyword>
<keyword evidence="1" id="KW-0521">NADP</keyword>
<reference evidence="4" key="1">
    <citation type="submission" date="2014-05" db="EMBL/GenBank/DDBJ databases">
        <authorList>
            <person name="Chronopoulou M."/>
        </authorList>
    </citation>
    <scope>NUCLEOTIDE SEQUENCE</scope>
    <source>
        <tissue evidence="4">Whole organism</tissue>
    </source>
</reference>
<evidence type="ECO:0000313" key="4">
    <source>
        <dbReference type="EMBL" id="CDW32693.1"/>
    </source>
</evidence>
<dbReference type="GO" id="GO:0016491">
    <property type="term" value="F:oxidoreductase activity"/>
    <property type="evidence" value="ECO:0007669"/>
    <property type="project" value="UniProtKB-KW"/>
</dbReference>
<dbReference type="InterPro" id="IPR002347">
    <property type="entry name" value="SDR_fam"/>
</dbReference>